<evidence type="ECO:0000313" key="2">
    <source>
        <dbReference type="Proteomes" id="UP000470010"/>
    </source>
</evidence>
<name>A0A7K0G750_9ACTN</name>
<organism evidence="1 2">
    <name type="scientific">Enorma shizhengliae</name>
    <dbReference type="NCBI Taxonomy" id="2606615"/>
    <lineage>
        <taxon>Bacteria</taxon>
        <taxon>Bacillati</taxon>
        <taxon>Actinomycetota</taxon>
        <taxon>Coriobacteriia</taxon>
        <taxon>Coriobacteriales</taxon>
        <taxon>Coriobacteriaceae</taxon>
        <taxon>Enorma</taxon>
    </lineage>
</organism>
<evidence type="ECO:0000313" key="1">
    <source>
        <dbReference type="EMBL" id="MRX79627.1"/>
    </source>
</evidence>
<protein>
    <submittedName>
        <fullName evidence="1">Uncharacterized protein</fullName>
    </submittedName>
</protein>
<sequence>MDVNQNELEGKPHPAIEALGNCIYAGDGFGAAKAAGVLDYLGFPDTALYDGLALQVAGDFRAAIKTLMKVDEKSESRQMAIKSIITMCSITGDYSNLDWALAIAEDISPISELELRLNCAEHSFKEECEHDYPKKIISTPIQVIGKNKSEVEAYYNVCRMLGDMLACAYAYIRQGIEYQERASKDDPPFDEAPEAQRCLQSYKKALVILDSSRLIGFIKFRGDVGSLAECALSNYKWLEKIHIAKESNACAKASRIIANLCAPETHAAVNPISDSVLAIVNRFLIMRSPMICLVVDKYFEQLAHDAKMGDSKSIDCLNIAYVRAGLGDPCPEGFLDKVKRLFEGSPNIFNGTAIEDIEIFSAMTKKGRLALSNAERLFSLSQDDGVVDASHIALAFFRVLEFEYNGRLIKPLMDKLDFDKIRHITGYQFLRREKRSVIDRDFESWKREIDEISLIKSHVRETMTLGSIRELLRKIRFSNTHLDACAQELNRVIKLVLTPEGLTAFQLEYLEDALSQTDLSAYRNPGAHTGFLSFSKACEAREIVRYWLKEMGTWFMA</sequence>
<dbReference type="EMBL" id="VTFZ01000002">
    <property type="protein sequence ID" value="MRX79627.1"/>
    <property type="molecule type" value="Genomic_DNA"/>
</dbReference>
<dbReference type="AlphaFoldDB" id="A0A7K0G750"/>
<accession>A0A7K0G750</accession>
<dbReference type="RefSeq" id="WP_144687793.1">
    <property type="nucleotide sequence ID" value="NZ_VLLQ01000002.1"/>
</dbReference>
<comment type="caution">
    <text evidence="1">The sequence shown here is derived from an EMBL/GenBank/DDBJ whole genome shotgun (WGS) entry which is preliminary data.</text>
</comment>
<dbReference type="Proteomes" id="UP000470010">
    <property type="component" value="Unassembled WGS sequence"/>
</dbReference>
<proteinExistence type="predicted"/>
<gene>
    <name evidence="1" type="ORF">GJE22_03255</name>
</gene>
<keyword evidence="2" id="KW-1185">Reference proteome</keyword>
<reference evidence="2" key="1">
    <citation type="submission" date="2019-08" db="EMBL/GenBank/DDBJ databases">
        <title>Arthrobacter sp. nov., isolated from plateau pika and Tibetan wild ass.</title>
        <authorList>
            <person name="Ge Y."/>
        </authorList>
    </citation>
    <scope>NUCLEOTIDE SEQUENCE [LARGE SCALE GENOMIC DNA]</scope>
    <source>
        <strain evidence="2">HF-1365</strain>
    </source>
</reference>